<evidence type="ECO:0000313" key="2">
    <source>
        <dbReference type="EMBL" id="BDU69583.1"/>
    </source>
</evidence>
<evidence type="ECO:0000256" key="1">
    <source>
        <dbReference type="SAM" id="SignalP"/>
    </source>
</evidence>
<sequence length="115" mass="12197">MLIRALPVLSLLLAFACNTPGTTVPAEPFKPSISLRPVAISLAKGATQIFQAEVNYPEGQRPLRQPVAWTVVEPEGGTITAAGHYTAPATAGTFHVRVTREDFPELTATATVTVN</sequence>
<keyword evidence="1" id="KW-0732">Signal</keyword>
<dbReference type="PROSITE" id="PS51257">
    <property type="entry name" value="PROKAR_LIPOPROTEIN"/>
    <property type="match status" value="1"/>
</dbReference>
<name>A0ABM8DRD9_9BACT</name>
<organism evidence="2 3">
    <name type="scientific">Geothrix oryzae</name>
    <dbReference type="NCBI Taxonomy" id="2927975"/>
    <lineage>
        <taxon>Bacteria</taxon>
        <taxon>Pseudomonadati</taxon>
        <taxon>Acidobacteriota</taxon>
        <taxon>Holophagae</taxon>
        <taxon>Holophagales</taxon>
        <taxon>Holophagaceae</taxon>
        <taxon>Geothrix</taxon>
    </lineage>
</organism>
<accession>A0ABM8DRD9</accession>
<evidence type="ECO:0008006" key="4">
    <source>
        <dbReference type="Google" id="ProtNLM"/>
    </source>
</evidence>
<dbReference type="RefSeq" id="WP_286353306.1">
    <property type="nucleotide sequence ID" value="NZ_AP027079.1"/>
</dbReference>
<dbReference type="Proteomes" id="UP001242010">
    <property type="component" value="Chromosome"/>
</dbReference>
<protein>
    <recommendedName>
        <fullName evidence="4">BIG2 domain-containing protein</fullName>
    </recommendedName>
</protein>
<feature type="signal peptide" evidence="1">
    <location>
        <begin position="1"/>
        <end position="16"/>
    </location>
</feature>
<dbReference type="Gene3D" id="2.60.40.1080">
    <property type="match status" value="1"/>
</dbReference>
<gene>
    <name evidence="2" type="ORF">GETHOR_16840</name>
</gene>
<reference evidence="3" key="1">
    <citation type="journal article" date="2023" name="Int. J. Syst. Evol. Microbiol.">
        <title>Mesoterricola silvestris gen. nov., sp. nov., Mesoterricola sediminis sp. nov., Geothrix oryzae sp. nov., Geothrix edaphica sp. nov., Geothrix rubra sp. nov., and Geothrix limicola sp. nov., six novel members of Acidobacteriota isolated from soils.</title>
        <authorList>
            <person name="Itoh H."/>
            <person name="Sugisawa Y."/>
            <person name="Mise K."/>
            <person name="Xu Z."/>
            <person name="Kuniyasu M."/>
            <person name="Ushijima N."/>
            <person name="Kawano K."/>
            <person name="Kobayashi E."/>
            <person name="Shiratori Y."/>
            <person name="Masuda Y."/>
            <person name="Senoo K."/>
        </authorList>
    </citation>
    <scope>NUCLEOTIDE SEQUENCE [LARGE SCALE GENOMIC DNA]</scope>
    <source>
        <strain evidence="3">Red222</strain>
    </source>
</reference>
<feature type="chain" id="PRO_5045629100" description="BIG2 domain-containing protein" evidence="1">
    <location>
        <begin position="17"/>
        <end position="115"/>
    </location>
</feature>
<proteinExistence type="predicted"/>
<keyword evidence="3" id="KW-1185">Reference proteome</keyword>
<evidence type="ECO:0000313" key="3">
    <source>
        <dbReference type="Proteomes" id="UP001242010"/>
    </source>
</evidence>
<dbReference type="EMBL" id="AP027079">
    <property type="protein sequence ID" value="BDU69583.1"/>
    <property type="molecule type" value="Genomic_DNA"/>
</dbReference>